<evidence type="ECO:0000313" key="3">
    <source>
        <dbReference type="Proteomes" id="UP001552299"/>
    </source>
</evidence>
<dbReference type="InterPro" id="IPR001810">
    <property type="entry name" value="F-box_dom"/>
</dbReference>
<protein>
    <recommendedName>
        <fullName evidence="1">F-box domain-containing protein</fullName>
    </recommendedName>
</protein>
<dbReference type="Pfam" id="PF00646">
    <property type="entry name" value="F-box"/>
    <property type="match status" value="1"/>
</dbReference>
<evidence type="ECO:0000313" key="2">
    <source>
        <dbReference type="EMBL" id="KAL0914465.1"/>
    </source>
</evidence>
<dbReference type="InterPro" id="IPR036047">
    <property type="entry name" value="F-box-like_dom_sf"/>
</dbReference>
<dbReference type="SUPFAM" id="SSF81383">
    <property type="entry name" value="F-box domain"/>
    <property type="match status" value="1"/>
</dbReference>
<dbReference type="InterPro" id="IPR032675">
    <property type="entry name" value="LRR_dom_sf"/>
</dbReference>
<dbReference type="Proteomes" id="UP001552299">
    <property type="component" value="Unassembled WGS sequence"/>
</dbReference>
<proteinExistence type="predicted"/>
<feature type="domain" description="F-box" evidence="1">
    <location>
        <begin position="8"/>
        <end position="51"/>
    </location>
</feature>
<organism evidence="2 3">
    <name type="scientific">Dendrobium thyrsiflorum</name>
    <name type="common">Pinecone-like raceme dendrobium</name>
    <name type="synonym">Orchid</name>
    <dbReference type="NCBI Taxonomy" id="117978"/>
    <lineage>
        <taxon>Eukaryota</taxon>
        <taxon>Viridiplantae</taxon>
        <taxon>Streptophyta</taxon>
        <taxon>Embryophyta</taxon>
        <taxon>Tracheophyta</taxon>
        <taxon>Spermatophyta</taxon>
        <taxon>Magnoliopsida</taxon>
        <taxon>Liliopsida</taxon>
        <taxon>Asparagales</taxon>
        <taxon>Orchidaceae</taxon>
        <taxon>Epidendroideae</taxon>
        <taxon>Malaxideae</taxon>
        <taxon>Dendrobiinae</taxon>
        <taxon>Dendrobium</taxon>
    </lineage>
</organism>
<dbReference type="PANTHER" id="PTHR38926">
    <property type="entry name" value="F-BOX DOMAIN CONTAINING PROTEIN, EXPRESSED"/>
    <property type="match status" value="1"/>
</dbReference>
<evidence type="ECO:0000259" key="1">
    <source>
        <dbReference type="Pfam" id="PF00646"/>
    </source>
</evidence>
<accession>A0ABD0UPG6</accession>
<dbReference type="Gene3D" id="3.80.10.10">
    <property type="entry name" value="Ribonuclease Inhibitor"/>
    <property type="match status" value="1"/>
</dbReference>
<dbReference type="AlphaFoldDB" id="A0ABD0UPG6"/>
<sequence length="282" mass="32684">MEVEERKWENLASDCLVCIFCCVGLEELTIALPFVCKSWYEASLDPRCWKKLDFQGLDFRFRRKFERRSDRQYGFMSTTFSFPSFMKLCVDRSRGSAVQLSIPDFWSALSLQNLITASIGCPRLKALSFSGVLQQDEKHLPELISKWKELEILKIAQKPFSILEIFEQISINCPNFRGLHLHGLFNTTETRAIVRCMPRLKILEISGSVICKENLMEILDGCEELEVLNVSYCAGFDVDNEILKKASNIKKFECEGTTREGTMIHHSLIERLRIARKYSRWL</sequence>
<reference evidence="2 3" key="1">
    <citation type="journal article" date="2024" name="Plant Biotechnol. J.">
        <title>Dendrobium thyrsiflorum genome and its molecular insights into genes involved in important horticultural traits.</title>
        <authorList>
            <person name="Chen B."/>
            <person name="Wang J.Y."/>
            <person name="Zheng P.J."/>
            <person name="Li K.L."/>
            <person name="Liang Y.M."/>
            <person name="Chen X.F."/>
            <person name="Zhang C."/>
            <person name="Zhao X."/>
            <person name="He X."/>
            <person name="Zhang G.Q."/>
            <person name="Liu Z.J."/>
            <person name="Xu Q."/>
        </authorList>
    </citation>
    <scope>NUCLEOTIDE SEQUENCE [LARGE SCALE GENOMIC DNA]</scope>
    <source>
        <strain evidence="2">GZMU011</strain>
    </source>
</reference>
<dbReference type="EMBL" id="JANQDX010000012">
    <property type="protein sequence ID" value="KAL0914465.1"/>
    <property type="molecule type" value="Genomic_DNA"/>
</dbReference>
<name>A0ABD0UPG6_DENTH</name>
<keyword evidence="3" id="KW-1185">Reference proteome</keyword>
<dbReference type="SUPFAM" id="SSF52047">
    <property type="entry name" value="RNI-like"/>
    <property type="match status" value="1"/>
</dbReference>
<comment type="caution">
    <text evidence="2">The sequence shown here is derived from an EMBL/GenBank/DDBJ whole genome shotgun (WGS) entry which is preliminary data.</text>
</comment>
<dbReference type="PANTHER" id="PTHR38926:SF5">
    <property type="entry name" value="F-BOX AND LEUCINE-RICH REPEAT PROTEIN 6"/>
    <property type="match status" value="1"/>
</dbReference>
<gene>
    <name evidence="2" type="ORF">M5K25_014813</name>
</gene>